<evidence type="ECO:0000256" key="1">
    <source>
        <dbReference type="SAM" id="Phobius"/>
    </source>
</evidence>
<protein>
    <submittedName>
        <fullName evidence="2">Uncharacterized protein</fullName>
    </submittedName>
</protein>
<feature type="transmembrane region" description="Helical" evidence="1">
    <location>
        <begin position="63"/>
        <end position="83"/>
    </location>
</feature>
<keyword evidence="1" id="KW-0472">Membrane</keyword>
<proteinExistence type="predicted"/>
<organism evidence="2 3">
    <name type="scientific">Stutzerimonas nitrititolerans</name>
    <dbReference type="NCBI Taxonomy" id="2482751"/>
    <lineage>
        <taxon>Bacteria</taxon>
        <taxon>Pseudomonadati</taxon>
        <taxon>Pseudomonadota</taxon>
        <taxon>Gammaproteobacteria</taxon>
        <taxon>Pseudomonadales</taxon>
        <taxon>Pseudomonadaceae</taxon>
        <taxon>Stutzerimonas</taxon>
    </lineage>
</organism>
<reference evidence="2 3" key="1">
    <citation type="submission" date="2018-10" db="EMBL/GenBank/DDBJ databases">
        <title>Pseudomonas sp. GL14 genome.</title>
        <authorList>
            <person name="Peng J."/>
            <person name="Liu Z.-P."/>
        </authorList>
    </citation>
    <scope>NUCLEOTIDE SEQUENCE [LARGE SCALE GENOMIC DNA]</scope>
    <source>
        <strain evidence="2 3">GL14</strain>
    </source>
</reference>
<feature type="transmembrane region" description="Helical" evidence="1">
    <location>
        <begin position="29"/>
        <end position="51"/>
    </location>
</feature>
<accession>A0ABX9V5M1</accession>
<name>A0ABX9V5M1_9GAMM</name>
<dbReference type="Proteomes" id="UP000269134">
    <property type="component" value="Unassembled WGS sequence"/>
</dbReference>
<keyword evidence="3" id="KW-1185">Reference proteome</keyword>
<evidence type="ECO:0000313" key="3">
    <source>
        <dbReference type="Proteomes" id="UP000269134"/>
    </source>
</evidence>
<keyword evidence="1" id="KW-1133">Transmembrane helix</keyword>
<dbReference type="EMBL" id="RFFL01000006">
    <property type="protein sequence ID" value="RMI01209.1"/>
    <property type="molecule type" value="Genomic_DNA"/>
</dbReference>
<comment type="caution">
    <text evidence="2">The sequence shown here is derived from an EMBL/GenBank/DDBJ whole genome shotgun (WGS) entry which is preliminary data.</text>
</comment>
<evidence type="ECO:0000313" key="2">
    <source>
        <dbReference type="EMBL" id="RMI01209.1"/>
    </source>
</evidence>
<keyword evidence="1" id="KW-0812">Transmembrane</keyword>
<sequence>MEPFRLDVIDILQVNSTVEGNRMKSLKGLLQGVVVFALSLVVLMLATYLMGYHRGWGYQLFNGLMMLEMCVMSALIAALLWGARRHRSRGRRSAARRGLAAK</sequence>
<gene>
    <name evidence="2" type="ORF">EA795_09660</name>
</gene>